<feature type="region of interest" description="Disordered" evidence="1">
    <location>
        <begin position="291"/>
        <end position="369"/>
    </location>
</feature>
<gene>
    <name evidence="3" type="ORF">F0562_024977</name>
</gene>
<evidence type="ECO:0000313" key="4">
    <source>
        <dbReference type="Proteomes" id="UP000325577"/>
    </source>
</evidence>
<dbReference type="OrthoDB" id="1904066at2759"/>
<evidence type="ECO:0000259" key="2">
    <source>
        <dbReference type="Pfam" id="PF24714"/>
    </source>
</evidence>
<dbReference type="InterPro" id="IPR033337">
    <property type="entry name" value="TORTIFOLIA1/SINE1-2"/>
</dbReference>
<name>A0A5J5BCH1_9ASTE</name>
<dbReference type="AlphaFoldDB" id="A0A5J5BCH1"/>
<dbReference type="InterPro" id="IPR011989">
    <property type="entry name" value="ARM-like"/>
</dbReference>
<evidence type="ECO:0000313" key="3">
    <source>
        <dbReference type="EMBL" id="KAA8540885.1"/>
    </source>
</evidence>
<keyword evidence="4" id="KW-1185">Reference proteome</keyword>
<accession>A0A5J5BCH1</accession>
<dbReference type="InterPro" id="IPR057600">
    <property type="entry name" value="TORTIFOLIA1/SINE1-2_N"/>
</dbReference>
<protein>
    <recommendedName>
        <fullName evidence="2">TORTIFOLIA1/SINE1-2 N-terminal domain-containing protein</fullName>
    </recommendedName>
</protein>
<dbReference type="Pfam" id="PF24714">
    <property type="entry name" value="TOR1L1_N"/>
    <property type="match status" value="1"/>
</dbReference>
<dbReference type="GO" id="GO:0008017">
    <property type="term" value="F:microtubule binding"/>
    <property type="evidence" value="ECO:0007669"/>
    <property type="project" value="InterPro"/>
</dbReference>
<dbReference type="InterPro" id="IPR016024">
    <property type="entry name" value="ARM-type_fold"/>
</dbReference>
<evidence type="ECO:0000256" key="1">
    <source>
        <dbReference type="SAM" id="MobiDB-lite"/>
    </source>
</evidence>
<dbReference type="GO" id="GO:0005874">
    <property type="term" value="C:microtubule"/>
    <property type="evidence" value="ECO:0007669"/>
    <property type="project" value="InterPro"/>
</dbReference>
<dbReference type="PANTHER" id="PTHR31355">
    <property type="entry name" value="MICROTUBULE-ASSOCIATED PROTEIN TORTIFOLIA1"/>
    <property type="match status" value="1"/>
</dbReference>
<dbReference type="FunFam" id="1.25.10.10:FF:000464">
    <property type="entry name" value="TORTIFOLIA1-like protein 3 isoform A"/>
    <property type="match status" value="1"/>
</dbReference>
<dbReference type="Gene3D" id="1.25.10.10">
    <property type="entry name" value="Leucine-rich Repeat Variant"/>
    <property type="match status" value="1"/>
</dbReference>
<feature type="domain" description="TORTIFOLIA1/SINE1-2 N-terminal" evidence="2">
    <location>
        <begin position="19"/>
        <end position="290"/>
    </location>
</feature>
<dbReference type="SUPFAM" id="SSF48371">
    <property type="entry name" value="ARM repeat"/>
    <property type="match status" value="1"/>
</dbReference>
<sequence>MALVRRSSQTPNQAASTRDLKHRVLTCLNKLSDRDTHSAAATELESIARTLTNDSIPPFISSISTTDASDKSPVRKQCVRLISLLSEAHGDALSPYLSKILSAVVRRLRDPDSTVRSACINASGAISSHITKPPFTSIIKPLIDALVTEQDQNSQIGAALCLASAIDSSPDPEPLYLKKLLPKLEKLLKCESFKAKPALLTLIASIIEAGGASSHQILKNLVPCLVEFVSSEDWAARKATAEALIKLAVVEKDMLSEFKALYLKTFEAKRFDKVKVVRETMNQMVDSWKEVPDVSDKVSAPPESQSSTKEDADDGHYQPGSKTSCTTTSGYPQMRKQNIPAGRFPVPDGSVATTARKRNPLANSDKKTGPAMFRKLDRKKPTDWKIEIAAPHAPLMTGVCENDPRGKDEKAEKEKYRFVKPELKRASLQ</sequence>
<dbReference type="EMBL" id="CM018036">
    <property type="protein sequence ID" value="KAA8540885.1"/>
    <property type="molecule type" value="Genomic_DNA"/>
</dbReference>
<proteinExistence type="predicted"/>
<dbReference type="PANTHER" id="PTHR31355:SF8">
    <property type="entry name" value="TORTIFOLIA1-LIKE PROTEIN 3"/>
    <property type="match status" value="1"/>
</dbReference>
<feature type="compositionally biased region" description="Polar residues" evidence="1">
    <location>
        <begin position="320"/>
        <end position="331"/>
    </location>
</feature>
<dbReference type="Proteomes" id="UP000325577">
    <property type="component" value="Linkage Group LG13"/>
</dbReference>
<reference evidence="3 4" key="1">
    <citation type="submission" date="2019-09" db="EMBL/GenBank/DDBJ databases">
        <title>A chromosome-level genome assembly of the Chinese tupelo Nyssa sinensis.</title>
        <authorList>
            <person name="Yang X."/>
            <person name="Kang M."/>
            <person name="Yang Y."/>
            <person name="Xiong H."/>
            <person name="Wang M."/>
            <person name="Zhang Z."/>
            <person name="Wang Z."/>
            <person name="Wu H."/>
            <person name="Ma T."/>
            <person name="Liu J."/>
            <person name="Xi Z."/>
        </authorList>
    </citation>
    <scope>NUCLEOTIDE SEQUENCE [LARGE SCALE GENOMIC DNA]</scope>
    <source>
        <strain evidence="3">J267</strain>
        <tissue evidence="3">Leaf</tissue>
    </source>
</reference>
<organism evidence="3 4">
    <name type="scientific">Nyssa sinensis</name>
    <dbReference type="NCBI Taxonomy" id="561372"/>
    <lineage>
        <taxon>Eukaryota</taxon>
        <taxon>Viridiplantae</taxon>
        <taxon>Streptophyta</taxon>
        <taxon>Embryophyta</taxon>
        <taxon>Tracheophyta</taxon>
        <taxon>Spermatophyta</taxon>
        <taxon>Magnoliopsida</taxon>
        <taxon>eudicotyledons</taxon>
        <taxon>Gunneridae</taxon>
        <taxon>Pentapetalae</taxon>
        <taxon>asterids</taxon>
        <taxon>Cornales</taxon>
        <taxon>Nyssaceae</taxon>
        <taxon>Nyssa</taxon>
    </lineage>
</organism>